<dbReference type="InterPro" id="IPR000620">
    <property type="entry name" value="EamA_dom"/>
</dbReference>
<dbReference type="GO" id="GO:0016020">
    <property type="term" value="C:membrane"/>
    <property type="evidence" value="ECO:0007669"/>
    <property type="project" value="UniProtKB-SubCell"/>
</dbReference>
<evidence type="ECO:0000313" key="9">
    <source>
        <dbReference type="Proteomes" id="UP000199476"/>
    </source>
</evidence>
<feature type="transmembrane region" description="Helical" evidence="6">
    <location>
        <begin position="34"/>
        <end position="57"/>
    </location>
</feature>
<evidence type="ECO:0000256" key="4">
    <source>
        <dbReference type="ARBA" id="ARBA00022989"/>
    </source>
</evidence>
<dbReference type="OrthoDB" id="9787117at2"/>
<dbReference type="SUPFAM" id="SSF103481">
    <property type="entry name" value="Multidrug resistance efflux transporter EmrE"/>
    <property type="match status" value="2"/>
</dbReference>
<reference evidence="8 9" key="1">
    <citation type="submission" date="2016-10" db="EMBL/GenBank/DDBJ databases">
        <authorList>
            <person name="de Groot N.N."/>
        </authorList>
    </citation>
    <scope>NUCLEOTIDE SEQUENCE [LARGE SCALE GENOMIC DNA]</scope>
    <source>
        <strain evidence="8 9">SLAS-1</strain>
    </source>
</reference>
<dbReference type="Pfam" id="PF00892">
    <property type="entry name" value="EamA"/>
    <property type="match status" value="2"/>
</dbReference>
<feature type="domain" description="EamA" evidence="7">
    <location>
        <begin position="8"/>
        <end position="141"/>
    </location>
</feature>
<keyword evidence="5 6" id="KW-0472">Membrane</keyword>
<evidence type="ECO:0000313" key="8">
    <source>
        <dbReference type="EMBL" id="SDM31363.1"/>
    </source>
</evidence>
<feature type="transmembrane region" description="Helical" evidence="6">
    <location>
        <begin position="95"/>
        <end position="117"/>
    </location>
</feature>
<comment type="subcellular location">
    <subcellularLocation>
        <location evidence="1">Membrane</location>
        <topology evidence="1">Multi-pass membrane protein</topology>
    </subcellularLocation>
</comment>
<feature type="transmembrane region" description="Helical" evidence="6">
    <location>
        <begin position="268"/>
        <end position="286"/>
    </location>
</feature>
<comment type="similarity">
    <text evidence="2">Belongs to the EamA transporter family.</text>
</comment>
<feature type="transmembrane region" description="Helical" evidence="6">
    <location>
        <begin position="213"/>
        <end position="231"/>
    </location>
</feature>
<dbReference type="InterPro" id="IPR050638">
    <property type="entry name" value="AA-Vitamin_Transporters"/>
</dbReference>
<name>A0A1G9S765_9FIRM</name>
<evidence type="ECO:0000256" key="6">
    <source>
        <dbReference type="SAM" id="Phobius"/>
    </source>
</evidence>
<protein>
    <submittedName>
        <fullName evidence="8">Drug/metabolite transporter, DME family</fullName>
    </submittedName>
</protein>
<feature type="transmembrane region" description="Helical" evidence="6">
    <location>
        <begin position="243"/>
        <end position="262"/>
    </location>
</feature>
<feature type="transmembrane region" description="Helical" evidence="6">
    <location>
        <begin position="69"/>
        <end position="89"/>
    </location>
</feature>
<gene>
    <name evidence="8" type="ORF">SAMN04488692_12626</name>
</gene>
<dbReference type="RefSeq" id="WP_089761760.1">
    <property type="nucleotide sequence ID" value="NZ_FNGO01000026.1"/>
</dbReference>
<dbReference type="PANTHER" id="PTHR32322:SF2">
    <property type="entry name" value="EAMA DOMAIN-CONTAINING PROTEIN"/>
    <property type="match status" value="1"/>
</dbReference>
<dbReference type="Gene3D" id="1.10.3730.20">
    <property type="match status" value="1"/>
</dbReference>
<evidence type="ECO:0000256" key="1">
    <source>
        <dbReference type="ARBA" id="ARBA00004141"/>
    </source>
</evidence>
<feature type="transmembrane region" description="Helical" evidence="6">
    <location>
        <begin position="124"/>
        <end position="142"/>
    </location>
</feature>
<organism evidence="8 9">
    <name type="scientific">Halarsenatibacter silvermanii</name>
    <dbReference type="NCBI Taxonomy" id="321763"/>
    <lineage>
        <taxon>Bacteria</taxon>
        <taxon>Bacillati</taxon>
        <taxon>Bacillota</taxon>
        <taxon>Clostridia</taxon>
        <taxon>Halanaerobiales</taxon>
        <taxon>Halarsenatibacteraceae</taxon>
        <taxon>Halarsenatibacter</taxon>
    </lineage>
</organism>
<dbReference type="InterPro" id="IPR037185">
    <property type="entry name" value="EmrE-like"/>
</dbReference>
<dbReference type="STRING" id="321763.SAMN04488692_12626"/>
<proteinExistence type="inferred from homology"/>
<keyword evidence="4 6" id="KW-1133">Transmembrane helix</keyword>
<feature type="transmembrane region" description="Helical" evidence="6">
    <location>
        <begin position="182"/>
        <end position="201"/>
    </location>
</feature>
<accession>A0A1G9S765</accession>
<keyword evidence="3 6" id="KW-0812">Transmembrane</keyword>
<dbReference type="EMBL" id="FNGO01000026">
    <property type="protein sequence ID" value="SDM31363.1"/>
    <property type="molecule type" value="Genomic_DNA"/>
</dbReference>
<evidence type="ECO:0000256" key="3">
    <source>
        <dbReference type="ARBA" id="ARBA00022692"/>
    </source>
</evidence>
<feature type="domain" description="EamA" evidence="7">
    <location>
        <begin position="152"/>
        <end position="285"/>
    </location>
</feature>
<evidence type="ECO:0000256" key="5">
    <source>
        <dbReference type="ARBA" id="ARBA00023136"/>
    </source>
</evidence>
<dbReference type="Proteomes" id="UP000199476">
    <property type="component" value="Unassembled WGS sequence"/>
</dbReference>
<evidence type="ECO:0000256" key="2">
    <source>
        <dbReference type="ARBA" id="ARBA00007362"/>
    </source>
</evidence>
<dbReference type="AlphaFoldDB" id="A0A1G9S765"/>
<keyword evidence="9" id="KW-1185">Reference proteome</keyword>
<feature type="transmembrane region" description="Helical" evidence="6">
    <location>
        <begin position="148"/>
        <end position="170"/>
    </location>
</feature>
<dbReference type="PANTHER" id="PTHR32322">
    <property type="entry name" value="INNER MEMBRANE TRANSPORTER"/>
    <property type="match status" value="1"/>
</dbReference>
<sequence length="288" mass="30190">MNSALKLKGYTFILLASFFWGTSGTVQTFAPSGAAPATVGAIRVGLGGAALFVSAIIRGKLPPGKDWPYGKTLAAAAAMAAYQIFFFSAVAETGVAVATVVTMGSSPVMAGIFSWIIYKEKPGIYWYLATVAAITGCGFLLLPDAETIVEPLGILLSLGGGLVYALYAVVSKDVLADKSAETLLGIAGLISGLILFPVLVWSNTEWLFESAGFKIGLYLGFISMAVPYLLFNLGLRLVPVASAMTLTLAEPLTAALLGIFLVGERLALLNYFGLFLILLGISLLTIKN</sequence>
<evidence type="ECO:0000259" key="7">
    <source>
        <dbReference type="Pfam" id="PF00892"/>
    </source>
</evidence>